<dbReference type="Proteomes" id="UP001175604">
    <property type="component" value="Unassembled WGS sequence"/>
</dbReference>
<proteinExistence type="predicted"/>
<dbReference type="EMBL" id="JAUDJE010000001">
    <property type="protein sequence ID" value="MDM9557431.1"/>
    <property type="molecule type" value="Genomic_DNA"/>
</dbReference>
<reference evidence="2" key="1">
    <citation type="submission" date="2023-06" db="EMBL/GenBank/DDBJ databases">
        <title>full genome analysis of Phenantherene degrader P3.</title>
        <authorList>
            <person name="Akbar A."/>
            <person name="Rahmeh R."/>
            <person name="Kishk M."/>
        </authorList>
    </citation>
    <scope>NUCLEOTIDE SEQUENCE</scope>
    <source>
        <strain evidence="2">P3</strain>
    </source>
</reference>
<organism evidence="2 3">
    <name type="scientific">Bordetella petrii</name>
    <dbReference type="NCBI Taxonomy" id="94624"/>
    <lineage>
        <taxon>Bacteria</taxon>
        <taxon>Pseudomonadati</taxon>
        <taxon>Pseudomonadota</taxon>
        <taxon>Betaproteobacteria</taxon>
        <taxon>Burkholderiales</taxon>
        <taxon>Alcaligenaceae</taxon>
        <taxon>Bordetella</taxon>
    </lineage>
</organism>
<name>A0ABT7VWX7_9BORD</name>
<evidence type="ECO:0000313" key="2">
    <source>
        <dbReference type="EMBL" id="MDM9557431.1"/>
    </source>
</evidence>
<sequence>MNKRHERSRMAAALAAGSLALAAGVAAAQTSSALPAVQQQGSVQYITGGVGIDESEAIKAASNRYPLALTFASREGGAYLASVQVTITDAQGNTVLDTATDGPYLLVKLPAGRYKVSARFNDKEQTRQVSVSGHGTVRQSFTWNA</sequence>
<evidence type="ECO:0000313" key="3">
    <source>
        <dbReference type="Proteomes" id="UP001175604"/>
    </source>
</evidence>
<feature type="chain" id="PRO_5045644502" evidence="1">
    <location>
        <begin position="29"/>
        <end position="145"/>
    </location>
</feature>
<evidence type="ECO:0000256" key="1">
    <source>
        <dbReference type="SAM" id="SignalP"/>
    </source>
</evidence>
<dbReference type="RefSeq" id="WP_289784046.1">
    <property type="nucleotide sequence ID" value="NZ_JAUDJE010000001.1"/>
</dbReference>
<dbReference type="Gene3D" id="2.60.40.1120">
    <property type="entry name" value="Carboxypeptidase-like, regulatory domain"/>
    <property type="match status" value="1"/>
</dbReference>
<feature type="signal peptide" evidence="1">
    <location>
        <begin position="1"/>
        <end position="28"/>
    </location>
</feature>
<dbReference type="InterPro" id="IPR013784">
    <property type="entry name" value="Carb-bd-like_fold"/>
</dbReference>
<protein>
    <submittedName>
        <fullName evidence="2">Carboxypeptidase-like regulatory domain-containing protein</fullName>
    </submittedName>
</protein>
<keyword evidence="1" id="KW-0732">Signal</keyword>
<keyword evidence="3" id="KW-1185">Reference proteome</keyword>
<gene>
    <name evidence="2" type="ORF">QUC21_00265</name>
</gene>
<dbReference type="SUPFAM" id="SSF49452">
    <property type="entry name" value="Starch-binding domain-like"/>
    <property type="match status" value="1"/>
</dbReference>
<accession>A0ABT7VWX7</accession>
<comment type="caution">
    <text evidence="2">The sequence shown here is derived from an EMBL/GenBank/DDBJ whole genome shotgun (WGS) entry which is preliminary data.</text>
</comment>